<dbReference type="AlphaFoldDB" id="A0A4U0XT16"/>
<protein>
    <recommendedName>
        <fullName evidence="1">BTB domain-containing protein</fullName>
    </recommendedName>
</protein>
<organism evidence="2 3">
    <name type="scientific">Friedmanniomyces simplex</name>
    <dbReference type="NCBI Taxonomy" id="329884"/>
    <lineage>
        <taxon>Eukaryota</taxon>
        <taxon>Fungi</taxon>
        <taxon>Dikarya</taxon>
        <taxon>Ascomycota</taxon>
        <taxon>Pezizomycotina</taxon>
        <taxon>Dothideomycetes</taxon>
        <taxon>Dothideomycetidae</taxon>
        <taxon>Mycosphaerellales</taxon>
        <taxon>Teratosphaeriaceae</taxon>
        <taxon>Friedmanniomyces</taxon>
    </lineage>
</organism>
<reference evidence="2 3" key="1">
    <citation type="submission" date="2017-03" db="EMBL/GenBank/DDBJ databases">
        <title>Genomes of endolithic fungi from Antarctica.</title>
        <authorList>
            <person name="Coleine C."/>
            <person name="Masonjones S."/>
            <person name="Stajich J.E."/>
        </authorList>
    </citation>
    <scope>NUCLEOTIDE SEQUENCE [LARGE SCALE GENOMIC DNA]</scope>
    <source>
        <strain evidence="2 3">CCFEE 5184</strain>
    </source>
</reference>
<dbReference type="Pfam" id="PF00651">
    <property type="entry name" value="BTB"/>
    <property type="match status" value="1"/>
</dbReference>
<dbReference type="EMBL" id="NAJQ01000061">
    <property type="protein sequence ID" value="TKA80902.1"/>
    <property type="molecule type" value="Genomic_DNA"/>
</dbReference>
<dbReference type="PROSITE" id="PS50097">
    <property type="entry name" value="BTB"/>
    <property type="match status" value="1"/>
</dbReference>
<proteinExistence type="predicted"/>
<name>A0A4U0XT16_9PEZI</name>
<dbReference type="SUPFAM" id="SSF54695">
    <property type="entry name" value="POZ domain"/>
    <property type="match status" value="1"/>
</dbReference>
<evidence type="ECO:0000313" key="2">
    <source>
        <dbReference type="EMBL" id="TKA80902.1"/>
    </source>
</evidence>
<dbReference type="InterPro" id="IPR011333">
    <property type="entry name" value="SKP1/BTB/POZ_sf"/>
</dbReference>
<dbReference type="InterPro" id="IPR000210">
    <property type="entry name" value="BTB/POZ_dom"/>
</dbReference>
<dbReference type="PANTHER" id="PTHR24413">
    <property type="entry name" value="SPECKLE-TYPE POZ PROTEIN"/>
    <property type="match status" value="1"/>
</dbReference>
<dbReference type="Proteomes" id="UP000309340">
    <property type="component" value="Unassembled WGS sequence"/>
</dbReference>
<evidence type="ECO:0000313" key="3">
    <source>
        <dbReference type="Proteomes" id="UP000309340"/>
    </source>
</evidence>
<evidence type="ECO:0000259" key="1">
    <source>
        <dbReference type="PROSITE" id="PS50097"/>
    </source>
</evidence>
<sequence>MMDFQEFFGSKTYADITLRFGGQELPAHRLILTKGSDYFKAMLDSKFEVHDIPNALNGLISTFYGHAPYDKQAVNCTDEGLLQITHSVDLYVTASKYLVPTMCAQIANDFAGMLEAVKGGTGYSANVETVARHVYFIHAGAADELRAAIVNVIAADIDAWRAAEEFAQLIADLPDLAMDIISALAGAKSQPAVGQGA</sequence>
<comment type="caution">
    <text evidence="2">The sequence shown here is derived from an EMBL/GenBank/DDBJ whole genome shotgun (WGS) entry which is preliminary data.</text>
</comment>
<keyword evidence="3" id="KW-1185">Reference proteome</keyword>
<dbReference type="SMART" id="SM00225">
    <property type="entry name" value="BTB"/>
    <property type="match status" value="1"/>
</dbReference>
<gene>
    <name evidence="2" type="ORF">B0A55_01667</name>
</gene>
<dbReference type="OrthoDB" id="6359816at2759"/>
<dbReference type="Gene3D" id="3.30.710.10">
    <property type="entry name" value="Potassium Channel Kv1.1, Chain A"/>
    <property type="match status" value="1"/>
</dbReference>
<feature type="domain" description="BTB" evidence="1">
    <location>
        <begin position="14"/>
        <end position="47"/>
    </location>
</feature>
<accession>A0A4U0XT16</accession>